<evidence type="ECO:0000313" key="3">
    <source>
        <dbReference type="EMBL" id="GLI31623.1"/>
    </source>
</evidence>
<feature type="region of interest" description="Disordered" evidence="1">
    <location>
        <begin position="1"/>
        <end position="23"/>
    </location>
</feature>
<dbReference type="Proteomes" id="UP001144451">
    <property type="component" value="Unassembled WGS sequence"/>
</dbReference>
<protein>
    <recommendedName>
        <fullName evidence="5">DUF4190 domain-containing protein</fullName>
    </recommendedName>
</protein>
<organism evidence="3 4">
    <name type="scientific">Brachybacterium conglomeratum</name>
    <dbReference type="NCBI Taxonomy" id="47846"/>
    <lineage>
        <taxon>Bacteria</taxon>
        <taxon>Bacillati</taxon>
        <taxon>Actinomycetota</taxon>
        <taxon>Actinomycetes</taxon>
        <taxon>Micrococcales</taxon>
        <taxon>Dermabacteraceae</taxon>
        <taxon>Brachybacterium</taxon>
    </lineage>
</organism>
<dbReference type="EMBL" id="BSDQ01000001">
    <property type="protein sequence ID" value="GLI31623.1"/>
    <property type="molecule type" value="Genomic_DNA"/>
</dbReference>
<name>A0ABQ5RIB1_9MICO</name>
<evidence type="ECO:0008006" key="5">
    <source>
        <dbReference type="Google" id="ProtNLM"/>
    </source>
</evidence>
<evidence type="ECO:0000256" key="2">
    <source>
        <dbReference type="SAM" id="Phobius"/>
    </source>
</evidence>
<keyword evidence="4" id="KW-1185">Reference proteome</keyword>
<keyword evidence="2" id="KW-0812">Transmembrane</keyword>
<reference evidence="3" key="1">
    <citation type="submission" date="2022-12" db="EMBL/GenBank/DDBJ databases">
        <title>Reference genome sequencing for broad-spectrum identification of bacterial and archaeal isolates by mass spectrometry.</title>
        <authorList>
            <person name="Sekiguchi Y."/>
            <person name="Tourlousse D.M."/>
        </authorList>
    </citation>
    <scope>NUCLEOTIDE SEQUENCE</scope>
    <source>
        <strain evidence="3">5-2</strain>
    </source>
</reference>
<evidence type="ECO:0000256" key="1">
    <source>
        <dbReference type="SAM" id="MobiDB-lite"/>
    </source>
</evidence>
<feature type="transmembrane region" description="Helical" evidence="2">
    <location>
        <begin position="21"/>
        <end position="41"/>
    </location>
</feature>
<feature type="compositionally biased region" description="Gly residues" evidence="1">
    <location>
        <begin position="1"/>
        <end position="15"/>
    </location>
</feature>
<feature type="transmembrane region" description="Helical" evidence="2">
    <location>
        <begin position="47"/>
        <end position="66"/>
    </location>
</feature>
<accession>A0ABQ5RIB1</accession>
<gene>
    <name evidence="3" type="ORF">BCONGLO52_24640</name>
</gene>
<sequence length="98" mass="9770">MSGQGPGRQGAGASRGSGQQPAPVSPLMIPLLVLGLAIGFLSGYFLLWWGALVVLGVIVAAVSLVLRGRSRDGATGAIAGVLLGYAGVILVALFRGAL</sequence>
<dbReference type="GeneID" id="78122561"/>
<keyword evidence="2" id="KW-0472">Membrane</keyword>
<dbReference type="RefSeq" id="WP_241237698.1">
    <property type="nucleotide sequence ID" value="NZ_BSDQ01000001.1"/>
</dbReference>
<comment type="caution">
    <text evidence="3">The sequence shown here is derived from an EMBL/GenBank/DDBJ whole genome shotgun (WGS) entry which is preliminary data.</text>
</comment>
<feature type="transmembrane region" description="Helical" evidence="2">
    <location>
        <begin position="73"/>
        <end position="94"/>
    </location>
</feature>
<keyword evidence="2" id="KW-1133">Transmembrane helix</keyword>
<evidence type="ECO:0000313" key="4">
    <source>
        <dbReference type="Proteomes" id="UP001144451"/>
    </source>
</evidence>
<proteinExistence type="predicted"/>